<keyword evidence="4" id="KW-1185">Reference proteome</keyword>
<name>A0ABV1KB74_9PSEU</name>
<dbReference type="SUPFAM" id="SSF48264">
    <property type="entry name" value="Cytochrome P450"/>
    <property type="match status" value="1"/>
</dbReference>
<evidence type="ECO:0000313" key="4">
    <source>
        <dbReference type="Proteomes" id="UP001494902"/>
    </source>
</evidence>
<evidence type="ECO:0000256" key="2">
    <source>
        <dbReference type="RuleBase" id="RU000461"/>
    </source>
</evidence>
<dbReference type="EMBL" id="JBEDNQ010000005">
    <property type="protein sequence ID" value="MEQ3551726.1"/>
    <property type="molecule type" value="Genomic_DNA"/>
</dbReference>
<dbReference type="Proteomes" id="UP001494902">
    <property type="component" value="Unassembled WGS sequence"/>
</dbReference>
<keyword evidence="2" id="KW-0479">Metal-binding</keyword>
<sequence length="208" mass="22712">MLTRLRDAELRTPSDGPVATLFRGGMPDGELRDVEYLLPSQLLVFLGGLQEPGHACGVTFHGLSTRPEQMARVKDDPSLLGRAVVEGLRWMSPLYGGASRTAVTDTTLGGQQIRGGDHIWLIYGSANADEGEFDDPLTYDLDRARHPNLAFGLGRHACIGSAYAPQVARIALEELFRAAPGIRLDPQRPPDPVGWMFRGSRELHTVRG</sequence>
<dbReference type="PANTHER" id="PTHR46696">
    <property type="entry name" value="P450, PUTATIVE (EUROFUNG)-RELATED"/>
    <property type="match status" value="1"/>
</dbReference>
<keyword evidence="2" id="KW-0349">Heme</keyword>
<dbReference type="PROSITE" id="PS00086">
    <property type="entry name" value="CYTOCHROME_P450"/>
    <property type="match status" value="1"/>
</dbReference>
<dbReference type="PANTHER" id="PTHR46696:SF1">
    <property type="entry name" value="CYTOCHROME P450 YJIB-RELATED"/>
    <property type="match status" value="1"/>
</dbReference>
<keyword evidence="2" id="KW-0560">Oxidoreductase</keyword>
<dbReference type="Gene3D" id="1.10.630.10">
    <property type="entry name" value="Cytochrome P450"/>
    <property type="match status" value="1"/>
</dbReference>
<dbReference type="InterPro" id="IPR036396">
    <property type="entry name" value="Cyt_P450_sf"/>
</dbReference>
<evidence type="ECO:0000256" key="1">
    <source>
        <dbReference type="ARBA" id="ARBA00010617"/>
    </source>
</evidence>
<protein>
    <submittedName>
        <fullName evidence="3">Cytochrome P450</fullName>
    </submittedName>
</protein>
<keyword evidence="2" id="KW-0503">Monooxygenase</keyword>
<organism evidence="3 4">
    <name type="scientific">Pseudonocardia nematodicida</name>
    <dbReference type="NCBI Taxonomy" id="1206997"/>
    <lineage>
        <taxon>Bacteria</taxon>
        <taxon>Bacillati</taxon>
        <taxon>Actinomycetota</taxon>
        <taxon>Actinomycetes</taxon>
        <taxon>Pseudonocardiales</taxon>
        <taxon>Pseudonocardiaceae</taxon>
        <taxon>Pseudonocardia</taxon>
    </lineage>
</organism>
<accession>A0ABV1KB74</accession>
<dbReference type="Pfam" id="PF00067">
    <property type="entry name" value="p450"/>
    <property type="match status" value="1"/>
</dbReference>
<comment type="similarity">
    <text evidence="1 2">Belongs to the cytochrome P450 family.</text>
</comment>
<dbReference type="InterPro" id="IPR017972">
    <property type="entry name" value="Cyt_P450_CS"/>
</dbReference>
<reference evidence="3 4" key="1">
    <citation type="submission" date="2024-03" db="EMBL/GenBank/DDBJ databases">
        <title>Draft genome sequence of Pseudonocardia nematodicida JCM 31783.</title>
        <authorList>
            <person name="Butdee W."/>
            <person name="Duangmal K."/>
        </authorList>
    </citation>
    <scope>NUCLEOTIDE SEQUENCE [LARGE SCALE GENOMIC DNA]</scope>
    <source>
        <strain evidence="3 4">JCM 31783</strain>
    </source>
</reference>
<dbReference type="InterPro" id="IPR002397">
    <property type="entry name" value="Cyt_P450_B"/>
</dbReference>
<evidence type="ECO:0000313" key="3">
    <source>
        <dbReference type="EMBL" id="MEQ3551726.1"/>
    </source>
</evidence>
<keyword evidence="2" id="KW-0408">Iron</keyword>
<comment type="caution">
    <text evidence="3">The sequence shown here is derived from an EMBL/GenBank/DDBJ whole genome shotgun (WGS) entry which is preliminary data.</text>
</comment>
<dbReference type="PRINTS" id="PR00359">
    <property type="entry name" value="BP450"/>
</dbReference>
<proteinExistence type="inferred from homology"/>
<gene>
    <name evidence="3" type="ORF">WIS52_14730</name>
</gene>
<dbReference type="RefSeq" id="WP_349298796.1">
    <property type="nucleotide sequence ID" value="NZ_JBEDNQ010000005.1"/>
</dbReference>
<dbReference type="InterPro" id="IPR001128">
    <property type="entry name" value="Cyt_P450"/>
</dbReference>